<sequence>MEAKQQNKQVMDEVNQLLMQLPQAKNATETFSIFASSVHEIFAGLQHISILLLPCEPANGSNSTAAAASSSTPAKGASGKPGHKQGQAAANGSHKHGSGLHAQAGEEQQEFNGRLQAFRAGCGMDWSNCCVFRLYPGRGPVVQPHPSWPVACTATCYAAVSVGDAVVTGDYAAHGPHFLDWKSLAEKGCVSMAAVPMFSCNRPVAVLCLAADKADAFADVDTLKLLGGVLAPYCNMLEFTTRRMEMQRLVNEIITPIAAQLAQQKHSQLARLGCTVEEAPPGTVSTDGKGISVAVGSHSRSGGNSAAHGRAASDGHAAKGKHDAAPQLPLPGSMGAGPLSRRGKGCNGKAAAAASGAAGAAQGAAGKAGKVTSSSGSTDGEELCDASAGSGRRSRQGKEAAAMQGITHKRFESVIVKSHPYDADSFGGSPDLDLDWSDFFFNLVSMAIVYVYFSKAAVAGESLVAILLCMGVAAFDIVLLVMRWLWFEQYVNYGSIVLSVLQAYRVVVLPVANTWMSWSLLNKMSVTPSWGVVAVLGLILLACIVMGLQVRFFLHAPLQLASVLFAATSTPDICGVFFDSTSSLRCIGIISAVQLSLGLVLPSLMVYLLEGRSGRVFLPHMQAKRWLLHP</sequence>
<keyword evidence="3" id="KW-1133">Transmembrane helix</keyword>
<gene>
    <name evidence="6" type="ORF">BQ4739_LOCUS16299</name>
    <name evidence="5" type="ORF">BQ4739_LOCUS4871</name>
</gene>
<dbReference type="Pfam" id="PF01590">
    <property type="entry name" value="GAF"/>
    <property type="match status" value="1"/>
</dbReference>
<evidence type="ECO:0000313" key="6">
    <source>
        <dbReference type="EMBL" id="SZX75929.1"/>
    </source>
</evidence>
<dbReference type="SUPFAM" id="SSF55781">
    <property type="entry name" value="GAF domain-like"/>
    <property type="match status" value="1"/>
</dbReference>
<feature type="transmembrane region" description="Helical" evidence="3">
    <location>
        <begin position="465"/>
        <end position="487"/>
    </location>
</feature>
<keyword evidence="1" id="KW-0675">Receptor</keyword>
<organism evidence="5 7">
    <name type="scientific">Tetradesmus obliquus</name>
    <name type="common">Green alga</name>
    <name type="synonym">Acutodesmus obliquus</name>
    <dbReference type="NCBI Taxonomy" id="3088"/>
    <lineage>
        <taxon>Eukaryota</taxon>
        <taxon>Viridiplantae</taxon>
        <taxon>Chlorophyta</taxon>
        <taxon>core chlorophytes</taxon>
        <taxon>Chlorophyceae</taxon>
        <taxon>CS clade</taxon>
        <taxon>Sphaeropleales</taxon>
        <taxon>Scenedesmaceae</taxon>
        <taxon>Tetradesmus</taxon>
    </lineage>
</organism>
<keyword evidence="7" id="KW-1185">Reference proteome</keyword>
<dbReference type="EMBL" id="FNXT01001245">
    <property type="protein sequence ID" value="SZX75929.1"/>
    <property type="molecule type" value="Genomic_DNA"/>
</dbReference>
<dbReference type="Proteomes" id="UP000256970">
    <property type="component" value="Unassembled WGS sequence"/>
</dbReference>
<protein>
    <recommendedName>
        <fullName evidence="4">GAF domain-containing protein</fullName>
    </recommendedName>
</protein>
<dbReference type="InterPro" id="IPR003018">
    <property type="entry name" value="GAF"/>
</dbReference>
<name>A0A383VHF2_TETOB</name>
<feature type="transmembrane region" description="Helical" evidence="3">
    <location>
        <begin position="493"/>
        <end position="518"/>
    </location>
</feature>
<feature type="transmembrane region" description="Helical" evidence="3">
    <location>
        <begin position="530"/>
        <end position="554"/>
    </location>
</feature>
<evidence type="ECO:0000256" key="3">
    <source>
        <dbReference type="SAM" id="Phobius"/>
    </source>
</evidence>
<feature type="compositionally biased region" description="Basic and acidic residues" evidence="2">
    <location>
        <begin position="311"/>
        <end position="324"/>
    </location>
</feature>
<feature type="domain" description="GAF" evidence="4">
    <location>
        <begin position="115"/>
        <end position="226"/>
    </location>
</feature>
<dbReference type="AlphaFoldDB" id="A0A383VHF2"/>
<evidence type="ECO:0000256" key="1">
    <source>
        <dbReference type="ARBA" id="ARBA00023170"/>
    </source>
</evidence>
<feature type="region of interest" description="Disordered" evidence="2">
    <location>
        <begin position="62"/>
        <end position="103"/>
    </location>
</feature>
<evidence type="ECO:0000259" key="4">
    <source>
        <dbReference type="Pfam" id="PF01590"/>
    </source>
</evidence>
<keyword evidence="3" id="KW-0472">Membrane</keyword>
<evidence type="ECO:0000313" key="7">
    <source>
        <dbReference type="Proteomes" id="UP000256970"/>
    </source>
</evidence>
<dbReference type="EMBL" id="FNXT01000409">
    <property type="protein sequence ID" value="SZX64360.1"/>
    <property type="molecule type" value="Genomic_DNA"/>
</dbReference>
<feature type="region of interest" description="Disordered" evidence="2">
    <location>
        <begin position="279"/>
        <end position="347"/>
    </location>
</feature>
<dbReference type="Gene3D" id="3.30.450.40">
    <property type="match status" value="1"/>
</dbReference>
<feature type="region of interest" description="Disordered" evidence="2">
    <location>
        <begin position="363"/>
        <end position="399"/>
    </location>
</feature>
<feature type="transmembrane region" description="Helical" evidence="3">
    <location>
        <begin position="587"/>
        <end position="609"/>
    </location>
</feature>
<reference evidence="5 7" key="1">
    <citation type="submission" date="2016-10" db="EMBL/GenBank/DDBJ databases">
        <authorList>
            <person name="Cai Z."/>
        </authorList>
    </citation>
    <scope>NUCLEOTIDE SEQUENCE [LARGE SCALE GENOMIC DNA]</scope>
</reference>
<keyword evidence="3" id="KW-0812">Transmembrane</keyword>
<evidence type="ECO:0000313" key="5">
    <source>
        <dbReference type="EMBL" id="SZX64360.1"/>
    </source>
</evidence>
<feature type="compositionally biased region" description="Low complexity" evidence="2">
    <location>
        <begin position="62"/>
        <end position="80"/>
    </location>
</feature>
<feature type="transmembrane region" description="Helical" evidence="3">
    <location>
        <begin position="436"/>
        <end position="453"/>
    </location>
</feature>
<proteinExistence type="predicted"/>
<evidence type="ECO:0000256" key="2">
    <source>
        <dbReference type="SAM" id="MobiDB-lite"/>
    </source>
</evidence>
<accession>A0A383VHF2</accession>
<dbReference type="InterPro" id="IPR029016">
    <property type="entry name" value="GAF-like_dom_sf"/>
</dbReference>